<feature type="domain" description="Alcohol dehydrogenase iron-type/glycerol dehydrogenase GldA" evidence="3">
    <location>
        <begin position="21"/>
        <end position="163"/>
    </location>
</feature>
<feature type="domain" description="Fe-containing alcohol dehydrogenase-like C-terminal" evidence="4">
    <location>
        <begin position="176"/>
        <end position="356"/>
    </location>
</feature>
<dbReference type="InterPro" id="IPR039697">
    <property type="entry name" value="Alcohol_dehydrogenase_Fe"/>
</dbReference>
<dbReference type="Gene3D" id="1.20.1090.10">
    <property type="entry name" value="Dehydroquinate synthase-like - alpha domain"/>
    <property type="match status" value="1"/>
</dbReference>
<dbReference type="InterPro" id="IPR056798">
    <property type="entry name" value="ADH_Fe_C"/>
</dbReference>
<organism evidence="5 6">
    <name type="scientific">Pandoraea capi</name>
    <dbReference type="NCBI Taxonomy" id="2508286"/>
    <lineage>
        <taxon>Bacteria</taxon>
        <taxon>Pseudomonadati</taxon>
        <taxon>Pseudomonadota</taxon>
        <taxon>Betaproteobacteria</taxon>
        <taxon>Burkholderiales</taxon>
        <taxon>Burkholderiaceae</taxon>
        <taxon>Pandoraea</taxon>
    </lineage>
</organism>
<dbReference type="PANTHER" id="PTHR11496">
    <property type="entry name" value="ALCOHOL DEHYDROGENASE"/>
    <property type="match status" value="1"/>
</dbReference>
<evidence type="ECO:0000259" key="3">
    <source>
        <dbReference type="Pfam" id="PF00465"/>
    </source>
</evidence>
<keyword evidence="6" id="KW-1185">Reference proteome</keyword>
<evidence type="ECO:0000259" key="4">
    <source>
        <dbReference type="Pfam" id="PF25137"/>
    </source>
</evidence>
<evidence type="ECO:0000256" key="1">
    <source>
        <dbReference type="ARBA" id="ARBA00007358"/>
    </source>
</evidence>
<dbReference type="Gene3D" id="3.40.50.1970">
    <property type="match status" value="1"/>
</dbReference>
<sequence length="364" mass="38489">MDADVRNAPATGFLLDLKAHRVVWGWRDGQALANVLDDASAARFLLVTSSARSRDRFTRLVTPALTTRCAGAFTGALEHVPLPSVDAGVDAAQRLAADSLVAFGGGTALDTAKAIGQRLGLPVFAVPTNFSGSEVTWNFGLTVDGTKQTVRDPAVLPRAVIYDSTLIQSLPLAQAICSGINAVAHAIEALYAPEANPFTQAIANAGIARMIQGLRSWASFADKHDAAEQCLAGAWLCGEALSQVGMGLHHRICHVLGGTYNLPHASVHTTLLPYVIGFNRHHVPALKQLDERFDGLSFAPALASFASAHGAPASLQAIGLRRQDIPDVARRVLAAPVANPRPVAVTDVEALLLRAYRGDLLERA</sequence>
<evidence type="ECO:0000313" key="6">
    <source>
        <dbReference type="Proteomes" id="UP000366065"/>
    </source>
</evidence>
<dbReference type="Pfam" id="PF00465">
    <property type="entry name" value="Fe-ADH"/>
    <property type="match status" value="1"/>
</dbReference>
<keyword evidence="2" id="KW-0560">Oxidoreductase</keyword>
<dbReference type="RefSeq" id="WP_150720459.1">
    <property type="nucleotide sequence ID" value="NZ_CABPRV010000002.1"/>
</dbReference>
<comment type="caution">
    <text evidence="5">The sequence shown here is derived from an EMBL/GenBank/DDBJ whole genome shotgun (WGS) entry which is preliminary data.</text>
</comment>
<reference evidence="5 6" key="1">
    <citation type="submission" date="2019-08" db="EMBL/GenBank/DDBJ databases">
        <authorList>
            <person name="Peeters C."/>
        </authorList>
    </citation>
    <scope>NUCLEOTIDE SEQUENCE [LARGE SCALE GENOMIC DNA]</scope>
    <source>
        <strain evidence="5 6">LMG 20602</strain>
    </source>
</reference>
<dbReference type="SUPFAM" id="SSF56796">
    <property type="entry name" value="Dehydroquinate synthase-like"/>
    <property type="match status" value="1"/>
</dbReference>
<dbReference type="Pfam" id="PF25137">
    <property type="entry name" value="ADH_Fe_C"/>
    <property type="match status" value="1"/>
</dbReference>
<dbReference type="EMBL" id="CABPRV010000002">
    <property type="protein sequence ID" value="VVD84168.1"/>
    <property type="molecule type" value="Genomic_DNA"/>
</dbReference>
<dbReference type="Proteomes" id="UP000366065">
    <property type="component" value="Unassembled WGS sequence"/>
</dbReference>
<name>A0ABY6VU26_9BURK</name>
<evidence type="ECO:0000313" key="5">
    <source>
        <dbReference type="EMBL" id="VVD84168.1"/>
    </source>
</evidence>
<accession>A0ABY6VU26</accession>
<protein>
    <submittedName>
        <fullName evidence="5">Maleylacetate reductase</fullName>
    </submittedName>
</protein>
<dbReference type="PANTHER" id="PTHR11496:SF102">
    <property type="entry name" value="ALCOHOL DEHYDROGENASE 4"/>
    <property type="match status" value="1"/>
</dbReference>
<proteinExistence type="inferred from homology"/>
<gene>
    <name evidence="5" type="ORF">PCA20602_01285</name>
</gene>
<comment type="similarity">
    <text evidence="1">Belongs to the iron-containing alcohol dehydrogenase family.</text>
</comment>
<dbReference type="InterPro" id="IPR001670">
    <property type="entry name" value="ADH_Fe/GldA"/>
</dbReference>
<evidence type="ECO:0000256" key="2">
    <source>
        <dbReference type="ARBA" id="ARBA00023002"/>
    </source>
</evidence>